<dbReference type="EMBL" id="SJPJ01000002">
    <property type="protein sequence ID" value="TWT76234.1"/>
    <property type="molecule type" value="Genomic_DNA"/>
</dbReference>
<feature type="region of interest" description="Disordered" evidence="1">
    <location>
        <begin position="40"/>
        <end position="62"/>
    </location>
</feature>
<gene>
    <name evidence="2" type="ORF">CA13_67260</name>
</gene>
<feature type="compositionally biased region" description="Basic and acidic residues" evidence="1">
    <location>
        <begin position="41"/>
        <end position="54"/>
    </location>
</feature>
<evidence type="ECO:0000313" key="2">
    <source>
        <dbReference type="EMBL" id="TWT76234.1"/>
    </source>
</evidence>
<keyword evidence="3" id="KW-1185">Reference proteome</keyword>
<evidence type="ECO:0000256" key="1">
    <source>
        <dbReference type="SAM" id="MobiDB-lite"/>
    </source>
</evidence>
<comment type="caution">
    <text evidence="2">The sequence shown here is derived from an EMBL/GenBank/DDBJ whole genome shotgun (WGS) entry which is preliminary data.</text>
</comment>
<reference evidence="2 3" key="1">
    <citation type="submission" date="2019-02" db="EMBL/GenBank/DDBJ databases">
        <title>Deep-cultivation of Planctomycetes and their phenomic and genomic characterization uncovers novel biology.</title>
        <authorList>
            <person name="Wiegand S."/>
            <person name="Jogler M."/>
            <person name="Boedeker C."/>
            <person name="Pinto D."/>
            <person name="Vollmers J."/>
            <person name="Rivas-Marin E."/>
            <person name="Kohn T."/>
            <person name="Peeters S.H."/>
            <person name="Heuer A."/>
            <person name="Rast P."/>
            <person name="Oberbeckmann S."/>
            <person name="Bunk B."/>
            <person name="Jeske O."/>
            <person name="Meyerdierks A."/>
            <person name="Storesund J.E."/>
            <person name="Kallscheuer N."/>
            <person name="Luecker S."/>
            <person name="Lage O.M."/>
            <person name="Pohl T."/>
            <person name="Merkel B.J."/>
            <person name="Hornburger P."/>
            <person name="Mueller R.-W."/>
            <person name="Bruemmer F."/>
            <person name="Labrenz M."/>
            <person name="Spormann A.M."/>
            <person name="Op Den Camp H."/>
            <person name="Overmann J."/>
            <person name="Amann R."/>
            <person name="Jetten M.S.M."/>
            <person name="Mascher T."/>
            <person name="Medema M.H."/>
            <person name="Devos D.P."/>
            <person name="Kaster A.-K."/>
            <person name="Ovreas L."/>
            <person name="Rohde M."/>
            <person name="Galperin M.Y."/>
            <person name="Jogler C."/>
        </authorList>
    </citation>
    <scope>NUCLEOTIDE SEQUENCE [LARGE SCALE GENOMIC DNA]</scope>
    <source>
        <strain evidence="2 3">CA13</strain>
    </source>
</reference>
<accession>A0A5C5YMS7</accession>
<dbReference type="OrthoDB" id="291946at2"/>
<organism evidence="2 3">
    <name type="scientific">Novipirellula herctigrandis</name>
    <dbReference type="NCBI Taxonomy" id="2527986"/>
    <lineage>
        <taxon>Bacteria</taxon>
        <taxon>Pseudomonadati</taxon>
        <taxon>Planctomycetota</taxon>
        <taxon>Planctomycetia</taxon>
        <taxon>Pirellulales</taxon>
        <taxon>Pirellulaceae</taxon>
        <taxon>Novipirellula</taxon>
    </lineage>
</organism>
<dbReference type="Proteomes" id="UP000315010">
    <property type="component" value="Unassembled WGS sequence"/>
</dbReference>
<dbReference type="AlphaFoldDB" id="A0A5C5YMS7"/>
<name>A0A5C5YMS7_9BACT</name>
<evidence type="ECO:0000313" key="3">
    <source>
        <dbReference type="Proteomes" id="UP000315010"/>
    </source>
</evidence>
<proteinExistence type="predicted"/>
<protein>
    <submittedName>
        <fullName evidence="2">Uncharacterized protein</fullName>
    </submittedName>
</protein>
<sequence length="62" mass="6880">MLNLLTYTVQSVHGLQDTFQVSPNGTIDTHQLCAVTPQHKKVAEPVAKHDEKKSKATPNQVR</sequence>
<dbReference type="RefSeq" id="WP_146404037.1">
    <property type="nucleotide sequence ID" value="NZ_SJPJ01000002.1"/>
</dbReference>